<protein>
    <submittedName>
        <fullName evidence="1">Uncharacterized protein</fullName>
    </submittedName>
</protein>
<evidence type="ECO:0000313" key="1">
    <source>
        <dbReference type="EMBL" id="KAK0171414.1"/>
    </source>
</evidence>
<accession>A0AA39KRU0</accession>
<gene>
    <name evidence="1" type="ORF">PV327_011363</name>
</gene>
<keyword evidence="2" id="KW-1185">Reference proteome</keyword>
<reference evidence="1" key="2">
    <citation type="submission" date="2023-03" db="EMBL/GenBank/DDBJ databases">
        <authorList>
            <person name="Inwood S.N."/>
            <person name="Skelly J.G."/>
            <person name="Guhlin J."/>
            <person name="Harrop T.W.R."/>
            <person name="Goldson S.G."/>
            <person name="Dearden P.K."/>
        </authorList>
    </citation>
    <scope>NUCLEOTIDE SEQUENCE</scope>
    <source>
        <strain evidence="1">Lincoln</strain>
        <tissue evidence="1">Whole body</tissue>
    </source>
</reference>
<comment type="caution">
    <text evidence="1">The sequence shown here is derived from an EMBL/GenBank/DDBJ whole genome shotgun (WGS) entry which is preliminary data.</text>
</comment>
<dbReference type="EMBL" id="JAQQBR010000444">
    <property type="protein sequence ID" value="KAK0171414.1"/>
    <property type="molecule type" value="Genomic_DNA"/>
</dbReference>
<proteinExistence type="predicted"/>
<feature type="non-terminal residue" evidence="1">
    <location>
        <position position="1"/>
    </location>
</feature>
<organism evidence="1 2">
    <name type="scientific">Microctonus hyperodae</name>
    <name type="common">Parasitoid wasp</name>
    <dbReference type="NCBI Taxonomy" id="165561"/>
    <lineage>
        <taxon>Eukaryota</taxon>
        <taxon>Metazoa</taxon>
        <taxon>Ecdysozoa</taxon>
        <taxon>Arthropoda</taxon>
        <taxon>Hexapoda</taxon>
        <taxon>Insecta</taxon>
        <taxon>Pterygota</taxon>
        <taxon>Neoptera</taxon>
        <taxon>Endopterygota</taxon>
        <taxon>Hymenoptera</taxon>
        <taxon>Apocrita</taxon>
        <taxon>Ichneumonoidea</taxon>
        <taxon>Braconidae</taxon>
        <taxon>Euphorinae</taxon>
        <taxon>Microctonus</taxon>
    </lineage>
</organism>
<dbReference type="Proteomes" id="UP001168972">
    <property type="component" value="Unassembled WGS sequence"/>
</dbReference>
<dbReference type="AlphaFoldDB" id="A0AA39KRU0"/>
<feature type="non-terminal residue" evidence="1">
    <location>
        <position position="146"/>
    </location>
</feature>
<evidence type="ECO:0000313" key="2">
    <source>
        <dbReference type="Proteomes" id="UP001168972"/>
    </source>
</evidence>
<reference evidence="1" key="1">
    <citation type="journal article" date="2023" name="bioRxiv">
        <title>Scaffold-level genome assemblies of two parasitoid biocontrol wasps reveal the parthenogenesis mechanism and an associated novel virus.</title>
        <authorList>
            <person name="Inwood S."/>
            <person name="Skelly J."/>
            <person name="Guhlin J."/>
            <person name="Harrop T."/>
            <person name="Goldson S."/>
            <person name="Dearden P."/>
        </authorList>
    </citation>
    <scope>NUCLEOTIDE SEQUENCE</scope>
    <source>
        <strain evidence="1">Lincoln</strain>
        <tissue evidence="1">Whole body</tissue>
    </source>
</reference>
<sequence length="146" mass="17090">CTFEYWKSTFTARRDILRTEETIQNYYKLFPCLGTALGAELKTYFKHLLPVHIQEIAIIPTIKVIEIEGIVLCEDCVLMIPSVDDPLFHVIYKIILFNTDDICIVTKRLNDVYLQEHMQSYEVVSNNFDWKYLLLDDLKGIVSTHI</sequence>
<name>A0AA39KRU0_MICHY</name>